<dbReference type="PANTHER" id="PTHR47618:SF1">
    <property type="entry name" value="BIFUNCTIONAL OLIGORIBONUCLEASE AND PAP PHOSPHATASE NRNA"/>
    <property type="match status" value="1"/>
</dbReference>
<feature type="domain" description="DDH" evidence="1">
    <location>
        <begin position="28"/>
        <end position="166"/>
    </location>
</feature>
<reference evidence="2" key="1">
    <citation type="journal article" date="2015" name="Nature">
        <title>Complex archaea that bridge the gap between prokaryotes and eukaryotes.</title>
        <authorList>
            <person name="Spang A."/>
            <person name="Saw J.H."/>
            <person name="Jorgensen S.L."/>
            <person name="Zaremba-Niedzwiedzka K."/>
            <person name="Martijn J."/>
            <person name="Lind A.E."/>
            <person name="van Eijk R."/>
            <person name="Schleper C."/>
            <person name="Guy L."/>
            <person name="Ettema T.J."/>
        </authorList>
    </citation>
    <scope>NUCLEOTIDE SEQUENCE</scope>
</reference>
<evidence type="ECO:0000259" key="1">
    <source>
        <dbReference type="Pfam" id="PF01368"/>
    </source>
</evidence>
<protein>
    <recommendedName>
        <fullName evidence="1">DDH domain-containing protein</fullName>
    </recommendedName>
</protein>
<dbReference type="SUPFAM" id="SSF64182">
    <property type="entry name" value="DHH phosphoesterases"/>
    <property type="match status" value="1"/>
</dbReference>
<dbReference type="EMBL" id="LAZR01009234">
    <property type="protein sequence ID" value="KKM73861.1"/>
    <property type="molecule type" value="Genomic_DNA"/>
</dbReference>
<dbReference type="Gene3D" id="3.90.1640.10">
    <property type="entry name" value="inorganic pyrophosphatase (n-terminal core)"/>
    <property type="match status" value="1"/>
</dbReference>
<sequence>MEDKIGNKKVKQKCDQLASFLQENTSKKFYICSHDAPDPDSLASGVAMLRILEFFGITSPYIYYCKDISHAQNKAMQNILQLPVKKWTKDIEQEAKQLGDDAIFIFVDCAGKNQNNMSIPFDPHVVIDHHKTIPSAPLVIYDEVGACSTLMLDLMLNMPTIDIDGTQHNCFDVDEEGMIDLCTALAIGIKTDTIAFVKEGTTEYDFAAHQILTRYMSRDKFYRIDNYELPEYMFDYEQIAWENKNLMNPRIISGLGFLKSSHGDCIPYIAERFMRLEGIQTVVVFGILEDEENNNIRIRAAVRTTSAACDCDTLTKNLFGENNGGAKQGAGGAIVNLSYDIDLLDEEDRRKLWELQKSQIVKRFVKVTGK</sequence>
<accession>A0A0F9KGK8</accession>
<dbReference type="PANTHER" id="PTHR47618">
    <property type="entry name" value="BIFUNCTIONAL OLIGORIBONUCLEASE AND PAP PHOSPHATASE NRNA"/>
    <property type="match status" value="1"/>
</dbReference>
<comment type="caution">
    <text evidence="2">The sequence shown here is derived from an EMBL/GenBank/DDBJ whole genome shotgun (WGS) entry which is preliminary data.</text>
</comment>
<dbReference type="AlphaFoldDB" id="A0A0F9KGK8"/>
<dbReference type="InterPro" id="IPR038763">
    <property type="entry name" value="DHH_sf"/>
</dbReference>
<organism evidence="2">
    <name type="scientific">marine sediment metagenome</name>
    <dbReference type="NCBI Taxonomy" id="412755"/>
    <lineage>
        <taxon>unclassified sequences</taxon>
        <taxon>metagenomes</taxon>
        <taxon>ecological metagenomes</taxon>
    </lineage>
</organism>
<proteinExistence type="predicted"/>
<evidence type="ECO:0000313" key="2">
    <source>
        <dbReference type="EMBL" id="KKM73861.1"/>
    </source>
</evidence>
<dbReference type="Pfam" id="PF01368">
    <property type="entry name" value="DHH"/>
    <property type="match status" value="1"/>
</dbReference>
<name>A0A0F9KGK8_9ZZZZ</name>
<gene>
    <name evidence="2" type="ORF">LCGC14_1406240</name>
</gene>
<dbReference type="InterPro" id="IPR001667">
    <property type="entry name" value="DDH_dom"/>
</dbReference>
<dbReference type="InterPro" id="IPR051319">
    <property type="entry name" value="Oligoribo/pAp-PDE_c-di-AMP_PDE"/>
</dbReference>